<evidence type="ECO:0000313" key="6">
    <source>
        <dbReference type="EMBL" id="WTY39015.1"/>
    </source>
</evidence>
<dbReference type="Gene3D" id="1.10.357.10">
    <property type="entry name" value="Tetracycline Repressor, domain 2"/>
    <property type="match status" value="1"/>
</dbReference>
<evidence type="ECO:0000256" key="4">
    <source>
        <dbReference type="PROSITE-ProRule" id="PRU00335"/>
    </source>
</evidence>
<dbReference type="Pfam" id="PF00440">
    <property type="entry name" value="TetR_N"/>
    <property type="match status" value="1"/>
</dbReference>
<keyword evidence="7" id="KW-1185">Reference proteome</keyword>
<dbReference type="PROSITE" id="PS50977">
    <property type="entry name" value="HTH_TETR_2"/>
    <property type="match status" value="1"/>
</dbReference>
<dbReference type="SUPFAM" id="SSF46689">
    <property type="entry name" value="Homeodomain-like"/>
    <property type="match status" value="1"/>
</dbReference>
<dbReference type="SUPFAM" id="SSF48498">
    <property type="entry name" value="Tetracyclin repressor-like, C-terminal domain"/>
    <property type="match status" value="1"/>
</dbReference>
<dbReference type="PRINTS" id="PR00455">
    <property type="entry name" value="HTHTETR"/>
</dbReference>
<protein>
    <submittedName>
        <fullName evidence="6">TetR/AcrR family transcriptional regulator</fullName>
    </submittedName>
</protein>
<keyword evidence="2 4" id="KW-0238">DNA-binding</keyword>
<gene>
    <name evidence="6" type="ORF">OG308_14875</name>
</gene>
<accession>A0ABZ1NG69</accession>
<dbReference type="InterPro" id="IPR036271">
    <property type="entry name" value="Tet_transcr_reg_TetR-rel_C_sf"/>
</dbReference>
<sequence>MNGQPLRADALRNRQAILTAARELVAARGPEVGMDQIAAAADVAVGTLYRHFPAKKDLIEAIAADLVDGVGESLDAVLEAVENGTSSGLDALVALFRRVVIDLRQERLFRLAVTGVADESLREIQRRGRGAVERLVAAAHGDGALYPDVTADDVVLLLSAAPVEPMSDAEQRRWLILMRRALTSP</sequence>
<dbReference type="InterPro" id="IPR009057">
    <property type="entry name" value="Homeodomain-like_sf"/>
</dbReference>
<evidence type="ECO:0000256" key="1">
    <source>
        <dbReference type="ARBA" id="ARBA00023015"/>
    </source>
</evidence>
<evidence type="ECO:0000313" key="7">
    <source>
        <dbReference type="Proteomes" id="UP001621418"/>
    </source>
</evidence>
<dbReference type="InterPro" id="IPR050109">
    <property type="entry name" value="HTH-type_TetR-like_transc_reg"/>
</dbReference>
<reference evidence="6 7" key="1">
    <citation type="submission" date="2022-10" db="EMBL/GenBank/DDBJ databases">
        <title>The complete genomes of actinobacterial strains from the NBC collection.</title>
        <authorList>
            <person name="Joergensen T.S."/>
            <person name="Alvarez Arevalo M."/>
            <person name="Sterndorff E.B."/>
            <person name="Faurdal D."/>
            <person name="Vuksanovic O."/>
            <person name="Mourched A.-S."/>
            <person name="Charusanti P."/>
            <person name="Shaw S."/>
            <person name="Blin K."/>
            <person name="Weber T."/>
        </authorList>
    </citation>
    <scope>NUCLEOTIDE SEQUENCE [LARGE SCALE GENOMIC DNA]</scope>
    <source>
        <strain evidence="6 7">NBC_01413</strain>
    </source>
</reference>
<dbReference type="PANTHER" id="PTHR30055:SF234">
    <property type="entry name" value="HTH-TYPE TRANSCRIPTIONAL REGULATOR BETI"/>
    <property type="match status" value="1"/>
</dbReference>
<organism evidence="6 7">
    <name type="scientific">Nocardia salmonicida</name>
    <dbReference type="NCBI Taxonomy" id="53431"/>
    <lineage>
        <taxon>Bacteria</taxon>
        <taxon>Bacillati</taxon>
        <taxon>Actinomycetota</taxon>
        <taxon>Actinomycetes</taxon>
        <taxon>Mycobacteriales</taxon>
        <taxon>Nocardiaceae</taxon>
        <taxon>Nocardia</taxon>
    </lineage>
</organism>
<dbReference type="InterPro" id="IPR001647">
    <property type="entry name" value="HTH_TetR"/>
</dbReference>
<dbReference type="Proteomes" id="UP001621418">
    <property type="component" value="Chromosome"/>
</dbReference>
<evidence type="ECO:0000256" key="3">
    <source>
        <dbReference type="ARBA" id="ARBA00023163"/>
    </source>
</evidence>
<proteinExistence type="predicted"/>
<evidence type="ECO:0000259" key="5">
    <source>
        <dbReference type="PROSITE" id="PS50977"/>
    </source>
</evidence>
<feature type="DNA-binding region" description="H-T-H motif" evidence="4">
    <location>
        <begin position="33"/>
        <end position="52"/>
    </location>
</feature>
<dbReference type="PANTHER" id="PTHR30055">
    <property type="entry name" value="HTH-TYPE TRANSCRIPTIONAL REGULATOR RUTR"/>
    <property type="match status" value="1"/>
</dbReference>
<name>A0ABZ1NG69_9NOCA</name>
<dbReference type="EMBL" id="CP109527">
    <property type="protein sequence ID" value="WTY39015.1"/>
    <property type="molecule type" value="Genomic_DNA"/>
</dbReference>
<keyword evidence="3" id="KW-0804">Transcription</keyword>
<keyword evidence="1" id="KW-0805">Transcription regulation</keyword>
<dbReference type="RefSeq" id="WP_405150889.1">
    <property type="nucleotide sequence ID" value="NZ_CP109527.1"/>
</dbReference>
<feature type="domain" description="HTH tetR-type" evidence="5">
    <location>
        <begin position="11"/>
        <end position="70"/>
    </location>
</feature>
<evidence type="ECO:0000256" key="2">
    <source>
        <dbReference type="ARBA" id="ARBA00023125"/>
    </source>
</evidence>